<feature type="compositionally biased region" description="Polar residues" evidence="1">
    <location>
        <begin position="148"/>
        <end position="158"/>
    </location>
</feature>
<gene>
    <name evidence="2" type="ORF">FA15DRAFT_493794</name>
</gene>
<feature type="region of interest" description="Disordered" evidence="1">
    <location>
        <begin position="135"/>
        <end position="158"/>
    </location>
</feature>
<keyword evidence="3" id="KW-1185">Reference proteome</keyword>
<protein>
    <submittedName>
        <fullName evidence="2">Uncharacterized protein</fullName>
    </submittedName>
</protein>
<organism evidence="2 3">
    <name type="scientific">Coprinopsis marcescibilis</name>
    <name type="common">Agaric fungus</name>
    <name type="synonym">Psathyrella marcescibilis</name>
    <dbReference type="NCBI Taxonomy" id="230819"/>
    <lineage>
        <taxon>Eukaryota</taxon>
        <taxon>Fungi</taxon>
        <taxon>Dikarya</taxon>
        <taxon>Basidiomycota</taxon>
        <taxon>Agaricomycotina</taxon>
        <taxon>Agaricomycetes</taxon>
        <taxon>Agaricomycetidae</taxon>
        <taxon>Agaricales</taxon>
        <taxon>Agaricineae</taxon>
        <taxon>Psathyrellaceae</taxon>
        <taxon>Coprinopsis</taxon>
    </lineage>
</organism>
<evidence type="ECO:0000313" key="2">
    <source>
        <dbReference type="EMBL" id="TFK23028.1"/>
    </source>
</evidence>
<accession>A0A5C3L4A7</accession>
<evidence type="ECO:0000256" key="1">
    <source>
        <dbReference type="SAM" id="MobiDB-lite"/>
    </source>
</evidence>
<feature type="region of interest" description="Disordered" evidence="1">
    <location>
        <begin position="1"/>
        <end position="74"/>
    </location>
</feature>
<dbReference type="Proteomes" id="UP000307440">
    <property type="component" value="Unassembled WGS sequence"/>
</dbReference>
<dbReference type="AlphaFoldDB" id="A0A5C3L4A7"/>
<reference evidence="2 3" key="1">
    <citation type="journal article" date="2019" name="Nat. Ecol. Evol.">
        <title>Megaphylogeny resolves global patterns of mushroom evolution.</title>
        <authorList>
            <person name="Varga T."/>
            <person name="Krizsan K."/>
            <person name="Foldi C."/>
            <person name="Dima B."/>
            <person name="Sanchez-Garcia M."/>
            <person name="Sanchez-Ramirez S."/>
            <person name="Szollosi G.J."/>
            <person name="Szarkandi J.G."/>
            <person name="Papp V."/>
            <person name="Albert L."/>
            <person name="Andreopoulos W."/>
            <person name="Angelini C."/>
            <person name="Antonin V."/>
            <person name="Barry K.W."/>
            <person name="Bougher N.L."/>
            <person name="Buchanan P."/>
            <person name="Buyck B."/>
            <person name="Bense V."/>
            <person name="Catcheside P."/>
            <person name="Chovatia M."/>
            <person name="Cooper J."/>
            <person name="Damon W."/>
            <person name="Desjardin D."/>
            <person name="Finy P."/>
            <person name="Geml J."/>
            <person name="Haridas S."/>
            <person name="Hughes K."/>
            <person name="Justo A."/>
            <person name="Karasinski D."/>
            <person name="Kautmanova I."/>
            <person name="Kiss B."/>
            <person name="Kocsube S."/>
            <person name="Kotiranta H."/>
            <person name="LaButti K.M."/>
            <person name="Lechner B.E."/>
            <person name="Liimatainen K."/>
            <person name="Lipzen A."/>
            <person name="Lukacs Z."/>
            <person name="Mihaltcheva S."/>
            <person name="Morgado L.N."/>
            <person name="Niskanen T."/>
            <person name="Noordeloos M.E."/>
            <person name="Ohm R.A."/>
            <person name="Ortiz-Santana B."/>
            <person name="Ovrebo C."/>
            <person name="Racz N."/>
            <person name="Riley R."/>
            <person name="Savchenko A."/>
            <person name="Shiryaev A."/>
            <person name="Soop K."/>
            <person name="Spirin V."/>
            <person name="Szebenyi C."/>
            <person name="Tomsovsky M."/>
            <person name="Tulloss R.E."/>
            <person name="Uehling J."/>
            <person name="Grigoriev I.V."/>
            <person name="Vagvolgyi C."/>
            <person name="Papp T."/>
            <person name="Martin F.M."/>
            <person name="Miettinen O."/>
            <person name="Hibbett D.S."/>
            <person name="Nagy L.G."/>
        </authorList>
    </citation>
    <scope>NUCLEOTIDE SEQUENCE [LARGE SCALE GENOMIC DNA]</scope>
    <source>
        <strain evidence="2 3">CBS 121175</strain>
    </source>
</reference>
<dbReference type="OrthoDB" id="2966368at2759"/>
<evidence type="ECO:0000313" key="3">
    <source>
        <dbReference type="Proteomes" id="UP000307440"/>
    </source>
</evidence>
<name>A0A5C3L4A7_COPMA</name>
<proteinExistence type="predicted"/>
<feature type="compositionally biased region" description="Polar residues" evidence="1">
    <location>
        <begin position="47"/>
        <end position="69"/>
    </location>
</feature>
<dbReference type="EMBL" id="ML210227">
    <property type="protein sequence ID" value="TFK23028.1"/>
    <property type="molecule type" value="Genomic_DNA"/>
</dbReference>
<feature type="region of interest" description="Disordered" evidence="1">
    <location>
        <begin position="232"/>
        <end position="300"/>
    </location>
</feature>
<feature type="compositionally biased region" description="Basic residues" evidence="1">
    <location>
        <begin position="240"/>
        <end position="252"/>
    </location>
</feature>
<sequence>MSYGYRTFAMSSNDATPRGPTRSRAVNPVLRPSPDPASPSPSAVSSTHSGHNYLYNSPLQQPRPSTSAATGALPVHEFPDGPLFVHEWHTTHLAALLGQAMDQRVSAQELELRVRNLHVSRLGWYSRNIPDANRIRSGGAGATSSSSNVHTPSVYTTPSRHRHHFLVAEVSLRDGNGVSDDGSAVLDGGPRAVGRSRVVGHLRIEGTCNPDLVIDSVLPVLDQPPVAIRPVALSSTTGSRYHHQTTTRHHSSRSPSASSDSVFNLGKEDFDGGDFEGGKENLFGGGDWRPKGRTMSPPSSPLFISPFASRANSVGPSSRGLTQFVVNTHSNPPSSLQGTRGAESGDARCVLELAVDANPDRRVRKPVSVDGGHANEDSKGAGLAARFERDRRRFEKDFSSVLSLGSVNKQSRAHRAGGVID</sequence>